<gene>
    <name evidence="1" type="ORF">EH240_20070</name>
</gene>
<dbReference type="Pfam" id="PF09931">
    <property type="entry name" value="Phage_phiJL001_Gp84_N"/>
    <property type="match status" value="1"/>
</dbReference>
<protein>
    <submittedName>
        <fullName evidence="1">DUF2163 domain-containing protein</fullName>
    </submittedName>
</protein>
<dbReference type="Proteomes" id="UP000273786">
    <property type="component" value="Unassembled WGS sequence"/>
</dbReference>
<evidence type="ECO:0000313" key="2">
    <source>
        <dbReference type="Proteomes" id="UP000273786"/>
    </source>
</evidence>
<dbReference type="AlphaFoldDB" id="A0A3P3FHD2"/>
<name>A0A3P3FHD2_9HYPH</name>
<keyword evidence="2" id="KW-1185">Reference proteome</keyword>
<sequence length="280" mass="30509">MSYDVPENSVDDGEPYFLYLFNNGVTKRRFTSDPEPIMADPEEAGSPQKFYNSSISHTEIEQTGNIERNVVEITFPLSDDYARTLQKPGSEVVTVTIWRGHHSDPDGELEVFWKGRVVDTTDQKLNFKVTVEHASTSMRRSGCAAVYMRQCRHALYFPGCNLNVDDWKVPATVSAVTGGLLLTVAEAAAETDQWYKAGLVIYDGLYGWVGDHVGDQLTLIGGGIAGLADKVAADGSAAVFIAPGCDLSSGSTGCDKFDNTLEFGGYEFMADVNPFSESIT</sequence>
<comment type="caution">
    <text evidence="1">The sequence shown here is derived from an EMBL/GenBank/DDBJ whole genome shotgun (WGS) entry which is preliminary data.</text>
</comment>
<accession>A0A3P3FHD2</accession>
<dbReference type="EMBL" id="RQXT01000025">
    <property type="protein sequence ID" value="RRH98094.1"/>
    <property type="molecule type" value="Genomic_DNA"/>
</dbReference>
<evidence type="ECO:0000313" key="1">
    <source>
        <dbReference type="EMBL" id="RRH98094.1"/>
    </source>
</evidence>
<dbReference type="RefSeq" id="WP_125001769.1">
    <property type="nucleotide sequence ID" value="NZ_RQXT01000025.1"/>
</dbReference>
<proteinExistence type="predicted"/>
<dbReference type="OrthoDB" id="1633386at2"/>
<organism evidence="1 2">
    <name type="scientific">Mesorhizobium tamadayense</name>
    <dbReference type="NCBI Taxonomy" id="425306"/>
    <lineage>
        <taxon>Bacteria</taxon>
        <taxon>Pseudomonadati</taxon>
        <taxon>Pseudomonadota</taxon>
        <taxon>Alphaproteobacteria</taxon>
        <taxon>Hyphomicrobiales</taxon>
        <taxon>Phyllobacteriaceae</taxon>
        <taxon>Mesorhizobium</taxon>
    </lineage>
</organism>
<reference evidence="1 2" key="1">
    <citation type="submission" date="2018-11" db="EMBL/GenBank/DDBJ databases">
        <title>the genome of Mesorhizobium tamadayense DSM 28320.</title>
        <authorList>
            <person name="Gao J."/>
        </authorList>
    </citation>
    <scope>NUCLEOTIDE SEQUENCE [LARGE SCALE GENOMIC DNA]</scope>
    <source>
        <strain evidence="1 2">DSM 28320</strain>
    </source>
</reference>